<sequence>MKGTYQMLKRILTFSIVAMILTMGAYQLNATFNNQYAVWKENWGFSTPNPSKSQVIFEKTSSFLGRSLAYVVLDYNRKQFETIRYQGVWKTIDANTMQLLQEKIEEFSKDAKEKGHAKNKIFPKHPIQYQVGDLYFYKYNPERSSYFLAILDVRNHRLYTLETLL</sequence>
<keyword evidence="2" id="KW-1185">Reference proteome</keyword>
<accession>A0A0M0L9D0</accession>
<name>A0A0M0L9D0_9BACI</name>
<reference evidence="2" key="1">
    <citation type="submission" date="2015-08" db="EMBL/GenBank/DDBJ databases">
        <title>Fjat-14210 dsm16467.</title>
        <authorList>
            <person name="Liu B."/>
            <person name="Wang J."/>
            <person name="Zhu Y."/>
            <person name="Liu G."/>
            <person name="Chen Q."/>
            <person name="Chen Z."/>
            <person name="Lan J."/>
            <person name="Che J."/>
            <person name="Ge C."/>
            <person name="Shi H."/>
            <person name="Pan Z."/>
            <person name="Liu X."/>
        </authorList>
    </citation>
    <scope>NUCLEOTIDE SEQUENCE [LARGE SCALE GENOMIC DNA]</scope>
    <source>
        <strain evidence="2">DSM 16467</strain>
    </source>
</reference>
<dbReference type="Proteomes" id="UP000037558">
    <property type="component" value="Unassembled WGS sequence"/>
</dbReference>
<dbReference type="EMBL" id="LILC01000007">
    <property type="protein sequence ID" value="KOO47644.1"/>
    <property type="molecule type" value="Genomic_DNA"/>
</dbReference>
<comment type="caution">
    <text evidence="1">The sequence shown here is derived from an EMBL/GenBank/DDBJ whole genome shotgun (WGS) entry which is preliminary data.</text>
</comment>
<protein>
    <submittedName>
        <fullName evidence="1">Uncharacterized protein</fullName>
    </submittedName>
</protein>
<dbReference type="PATRIC" id="fig|284581.3.peg.4664"/>
<organism evidence="1 2">
    <name type="scientific">Priestia koreensis</name>
    <dbReference type="NCBI Taxonomy" id="284581"/>
    <lineage>
        <taxon>Bacteria</taxon>
        <taxon>Bacillati</taxon>
        <taxon>Bacillota</taxon>
        <taxon>Bacilli</taxon>
        <taxon>Bacillales</taxon>
        <taxon>Bacillaceae</taxon>
        <taxon>Priestia</taxon>
    </lineage>
</organism>
<evidence type="ECO:0000313" key="2">
    <source>
        <dbReference type="Proteomes" id="UP000037558"/>
    </source>
</evidence>
<proteinExistence type="predicted"/>
<dbReference type="RefSeq" id="WP_053400555.1">
    <property type="nucleotide sequence ID" value="NZ_CP061868.1"/>
</dbReference>
<gene>
    <name evidence="1" type="ORF">AMD01_06315</name>
</gene>
<dbReference type="AlphaFoldDB" id="A0A0M0L9D0"/>
<evidence type="ECO:0000313" key="1">
    <source>
        <dbReference type="EMBL" id="KOO47644.1"/>
    </source>
</evidence>